<keyword evidence="18" id="KW-1185">Reference proteome</keyword>
<dbReference type="OrthoDB" id="9939098at2759"/>
<feature type="transmembrane region" description="Helical" evidence="15">
    <location>
        <begin position="63"/>
        <end position="83"/>
    </location>
</feature>
<evidence type="ECO:0000256" key="5">
    <source>
        <dbReference type="ARBA" id="ARBA00004653"/>
    </source>
</evidence>
<keyword evidence="13 15" id="KW-0472">Membrane</keyword>
<sequence>MLVLLGLIIVFHIITAALLFIATIDNAWWRSDMYSTDIWQTCFINNSSCSPVKVLADSSYLEAVQATMILSVILCCISFFIFLIQLFRLPKGERFLVAGSFQLLSSLCVMIAASIYTNRRENFHDFDTDSNYGYSYILAWIGFAFTLLGGVMYMVLRKRK</sequence>
<dbReference type="InterPro" id="IPR050579">
    <property type="entry name" value="PMP-22/EMP/MP20-like"/>
</dbReference>
<dbReference type="GO" id="GO:0048471">
    <property type="term" value="C:perinuclear region of cytoplasm"/>
    <property type="evidence" value="ECO:0007669"/>
    <property type="project" value="UniProtKB-SubCell"/>
</dbReference>
<dbReference type="GO" id="GO:0005634">
    <property type="term" value="C:nucleus"/>
    <property type="evidence" value="ECO:0007669"/>
    <property type="project" value="UniProtKB-SubCell"/>
</dbReference>
<evidence type="ECO:0000256" key="4">
    <source>
        <dbReference type="ARBA" id="ARBA00004556"/>
    </source>
</evidence>
<keyword evidence="9" id="KW-0963">Cytoplasm</keyword>
<evidence type="ECO:0000313" key="16">
    <source>
        <dbReference type="EMBL" id="AFP01058.1"/>
    </source>
</evidence>
<reference evidence="16 18" key="3">
    <citation type="journal article" date="2014" name="Nature">
        <title>Elephant shark genome provides unique insights into gnathostome evolution.</title>
        <authorList>
            <consortium name="International Elephant Shark Genome Sequencing Consortium"/>
            <person name="Venkatesh B."/>
            <person name="Lee A.P."/>
            <person name="Ravi V."/>
            <person name="Maurya A.K."/>
            <person name="Lian M.M."/>
            <person name="Swann J.B."/>
            <person name="Ohta Y."/>
            <person name="Flajnik M.F."/>
            <person name="Sutoh Y."/>
            <person name="Kasahara M."/>
            <person name="Hoon S."/>
            <person name="Gangu V."/>
            <person name="Roy S.W."/>
            <person name="Irimia M."/>
            <person name="Korzh V."/>
            <person name="Kondrychyn I."/>
            <person name="Lim Z.W."/>
            <person name="Tay B.H."/>
            <person name="Tohari S."/>
            <person name="Kong K.W."/>
            <person name="Ho S."/>
            <person name="Lorente-Galdos B."/>
            <person name="Quilez J."/>
            <person name="Marques-Bonet T."/>
            <person name="Raney B.J."/>
            <person name="Ingham P.W."/>
            <person name="Tay A."/>
            <person name="Hillier L.W."/>
            <person name="Minx P."/>
            <person name="Boehm T."/>
            <person name="Wilson R.K."/>
            <person name="Brenner S."/>
            <person name="Warren W.C."/>
        </authorList>
    </citation>
    <scope>NUCLEOTIDE SEQUENCE</scope>
    <source>
        <tissue evidence="16">Testis</tissue>
    </source>
</reference>
<dbReference type="KEGG" id="cmk:103186070"/>
<evidence type="ECO:0000256" key="10">
    <source>
        <dbReference type="ARBA" id="ARBA00022692"/>
    </source>
</evidence>
<comment type="subcellular location">
    <subcellularLocation>
        <location evidence="2">Apical cell membrane</location>
    </subcellularLocation>
    <subcellularLocation>
        <location evidence="4">Cytoplasm</location>
        <location evidence="4">Perinuclear region</location>
    </subcellularLocation>
    <subcellularLocation>
        <location evidence="5">Golgi apparatus membrane</location>
        <topology evidence="5">Multi-pass membrane protein</topology>
    </subcellularLocation>
    <subcellularLocation>
        <location evidence="3">Membrane raft</location>
    </subcellularLocation>
    <subcellularLocation>
        <location evidence="15">Membrane</location>
        <topology evidence="15">Multi-pass membrane protein</topology>
    </subcellularLocation>
    <subcellularLocation>
        <location evidence="1">Nucleus</location>
    </subcellularLocation>
</comment>
<dbReference type="CTD" id="2013"/>
<keyword evidence="14" id="KW-0539">Nucleus</keyword>
<evidence type="ECO:0000313" key="17">
    <source>
        <dbReference type="Ensembl" id="ENSCMIP00000020194.1"/>
    </source>
</evidence>
<keyword evidence="8" id="KW-1003">Cell membrane</keyword>
<keyword evidence="11 15" id="KW-1133">Transmembrane helix</keyword>
<organism evidence="16">
    <name type="scientific">Callorhinchus milii</name>
    <name type="common">Ghost shark</name>
    <dbReference type="NCBI Taxonomy" id="7868"/>
    <lineage>
        <taxon>Eukaryota</taxon>
        <taxon>Metazoa</taxon>
        <taxon>Chordata</taxon>
        <taxon>Craniata</taxon>
        <taxon>Vertebrata</taxon>
        <taxon>Chondrichthyes</taxon>
        <taxon>Holocephali</taxon>
        <taxon>Chimaeriformes</taxon>
        <taxon>Callorhinchidae</taxon>
        <taxon>Callorhinchus</taxon>
    </lineage>
</organism>
<name>V9KSB0_CALMI</name>
<dbReference type="GeneTree" id="ENSGT00950000182696"/>
<dbReference type="InterPro" id="IPR004032">
    <property type="entry name" value="PMP22_EMP_MP20"/>
</dbReference>
<dbReference type="PROSITE" id="PS01221">
    <property type="entry name" value="PMP22_1"/>
    <property type="match status" value="1"/>
</dbReference>
<keyword evidence="12" id="KW-0333">Golgi apparatus</keyword>
<evidence type="ECO:0000256" key="2">
    <source>
        <dbReference type="ARBA" id="ARBA00004221"/>
    </source>
</evidence>
<evidence type="ECO:0000256" key="12">
    <source>
        <dbReference type="ARBA" id="ARBA00023034"/>
    </source>
</evidence>
<protein>
    <recommendedName>
        <fullName evidence="7">Epithelial membrane protein 2</fullName>
    </recommendedName>
</protein>
<evidence type="ECO:0000256" key="14">
    <source>
        <dbReference type="ARBA" id="ARBA00023242"/>
    </source>
</evidence>
<dbReference type="GeneID" id="103186070"/>
<feature type="transmembrane region" description="Helical" evidence="15">
    <location>
        <begin position="7"/>
        <end position="29"/>
    </location>
</feature>
<dbReference type="GO" id="GO:0016324">
    <property type="term" value="C:apical plasma membrane"/>
    <property type="evidence" value="ECO:0007669"/>
    <property type="project" value="UniProtKB-SubCell"/>
</dbReference>
<evidence type="ECO:0000256" key="3">
    <source>
        <dbReference type="ARBA" id="ARBA00004285"/>
    </source>
</evidence>
<dbReference type="AlphaFoldDB" id="V9KSB0"/>
<keyword evidence="10 15" id="KW-0812">Transmembrane</keyword>
<dbReference type="Pfam" id="PF00822">
    <property type="entry name" value="PMP22_Claudin"/>
    <property type="match status" value="1"/>
</dbReference>
<evidence type="ECO:0000256" key="11">
    <source>
        <dbReference type="ARBA" id="ARBA00022989"/>
    </source>
</evidence>
<evidence type="ECO:0000256" key="9">
    <source>
        <dbReference type="ARBA" id="ARBA00022490"/>
    </source>
</evidence>
<dbReference type="PRINTS" id="PR01453">
    <property type="entry name" value="EPMEMFAMILY"/>
</dbReference>
<reference evidence="18" key="2">
    <citation type="journal article" date="2007" name="PLoS Biol.">
        <title>Survey sequencing and comparative analysis of the elephant shark (Callorhinchus milii) genome.</title>
        <authorList>
            <person name="Venkatesh B."/>
            <person name="Kirkness E.F."/>
            <person name="Loh Y.H."/>
            <person name="Halpern A.L."/>
            <person name="Lee A.P."/>
            <person name="Johnson J."/>
            <person name="Dandona N."/>
            <person name="Viswanathan L.D."/>
            <person name="Tay A."/>
            <person name="Venter J.C."/>
            <person name="Strausberg R.L."/>
            <person name="Brenner S."/>
        </authorList>
    </citation>
    <scope>NUCLEOTIDE SEQUENCE [LARGE SCALE GENOMIC DNA]</scope>
</reference>
<dbReference type="EMBL" id="JW868540">
    <property type="protein sequence ID" value="AFP01058.1"/>
    <property type="molecule type" value="mRNA"/>
</dbReference>
<evidence type="ECO:0000256" key="7">
    <source>
        <dbReference type="ARBA" id="ARBA00013552"/>
    </source>
</evidence>
<comment type="similarity">
    <text evidence="6 15">Belongs to the PMP-22/EMP/MP20 family.</text>
</comment>
<dbReference type="Proteomes" id="UP000314986">
    <property type="component" value="Unassembled WGS sequence"/>
</dbReference>
<dbReference type="PROSITE" id="PS01222">
    <property type="entry name" value="PMP22_2"/>
    <property type="match status" value="1"/>
</dbReference>
<proteinExistence type="evidence at transcript level"/>
<dbReference type="FunFam" id="1.20.140.150:FF:000023">
    <property type="entry name" value="Epithelial membrane protein 2"/>
    <property type="match status" value="1"/>
</dbReference>
<reference evidence="18" key="1">
    <citation type="journal article" date="2006" name="Science">
        <title>Ancient noncoding elements conserved in the human genome.</title>
        <authorList>
            <person name="Venkatesh B."/>
            <person name="Kirkness E.F."/>
            <person name="Loh Y.H."/>
            <person name="Halpern A.L."/>
            <person name="Lee A.P."/>
            <person name="Johnson J."/>
            <person name="Dandona N."/>
            <person name="Viswanathan L.D."/>
            <person name="Tay A."/>
            <person name="Venter J.C."/>
            <person name="Strausberg R.L."/>
            <person name="Brenner S."/>
        </authorList>
    </citation>
    <scope>NUCLEOTIDE SEQUENCE [LARGE SCALE GENOMIC DNA]</scope>
</reference>
<dbReference type="Ensembl" id="ENSCMIT00000020566.1">
    <property type="protein sequence ID" value="ENSCMIP00000020194.1"/>
    <property type="gene ID" value="ENSCMIG00000009335.1"/>
</dbReference>
<dbReference type="RefSeq" id="XP_007903083.1">
    <property type="nucleotide sequence ID" value="XM_007904892.2"/>
</dbReference>
<evidence type="ECO:0000256" key="6">
    <source>
        <dbReference type="ARBA" id="ARBA00006864"/>
    </source>
</evidence>
<feature type="transmembrane region" description="Helical" evidence="15">
    <location>
        <begin position="95"/>
        <end position="116"/>
    </location>
</feature>
<evidence type="ECO:0000256" key="13">
    <source>
        <dbReference type="ARBA" id="ARBA00023136"/>
    </source>
</evidence>
<dbReference type="OMA" id="VAWVSFP"/>
<dbReference type="STRING" id="7868.ENSCMIP00000020194"/>
<dbReference type="GO" id="GO:0045121">
    <property type="term" value="C:membrane raft"/>
    <property type="evidence" value="ECO:0007669"/>
    <property type="project" value="UniProtKB-SubCell"/>
</dbReference>
<evidence type="ECO:0000313" key="18">
    <source>
        <dbReference type="Proteomes" id="UP000314986"/>
    </source>
</evidence>
<dbReference type="PANTHER" id="PTHR10671:SF32">
    <property type="entry name" value="EPITHELIAL MEMBRANE PROTEIN 2"/>
    <property type="match status" value="1"/>
</dbReference>
<evidence type="ECO:0000256" key="8">
    <source>
        <dbReference type="ARBA" id="ARBA00022475"/>
    </source>
</evidence>
<accession>V9KSB0</accession>
<evidence type="ECO:0000256" key="15">
    <source>
        <dbReference type="RuleBase" id="RU363088"/>
    </source>
</evidence>
<reference evidence="17" key="4">
    <citation type="submission" date="2025-05" db="UniProtKB">
        <authorList>
            <consortium name="Ensembl"/>
        </authorList>
    </citation>
    <scope>IDENTIFICATION</scope>
</reference>
<dbReference type="GO" id="GO:0000139">
    <property type="term" value="C:Golgi membrane"/>
    <property type="evidence" value="ECO:0007669"/>
    <property type="project" value="UniProtKB-SubCell"/>
</dbReference>
<gene>
    <name evidence="17" type="primary">emp2</name>
</gene>
<evidence type="ECO:0000256" key="1">
    <source>
        <dbReference type="ARBA" id="ARBA00004123"/>
    </source>
</evidence>
<dbReference type="Gene3D" id="1.20.140.150">
    <property type="match status" value="1"/>
</dbReference>
<feature type="transmembrane region" description="Helical" evidence="15">
    <location>
        <begin position="136"/>
        <end position="156"/>
    </location>
</feature>
<dbReference type="InterPro" id="IPR004031">
    <property type="entry name" value="PMP22/EMP/MP20/Claudin"/>
</dbReference>
<dbReference type="PANTHER" id="PTHR10671">
    <property type="entry name" value="EPITHELIAL MEMBRANE PROTEIN-RELATED"/>
    <property type="match status" value="1"/>
</dbReference>